<proteinExistence type="inferred from homology"/>
<feature type="domain" description="Flavin reductase like" evidence="5">
    <location>
        <begin position="28"/>
        <end position="166"/>
    </location>
</feature>
<protein>
    <submittedName>
        <fullName evidence="6">Flavin reductase</fullName>
    </submittedName>
</protein>
<dbReference type="Proteomes" id="UP001501758">
    <property type="component" value="Unassembled WGS sequence"/>
</dbReference>
<evidence type="ECO:0000256" key="4">
    <source>
        <dbReference type="ARBA" id="ARBA00038054"/>
    </source>
</evidence>
<dbReference type="SUPFAM" id="SSF50475">
    <property type="entry name" value="FMN-binding split barrel"/>
    <property type="match status" value="1"/>
</dbReference>
<evidence type="ECO:0000256" key="3">
    <source>
        <dbReference type="ARBA" id="ARBA00022643"/>
    </source>
</evidence>
<evidence type="ECO:0000313" key="7">
    <source>
        <dbReference type="Proteomes" id="UP001501758"/>
    </source>
</evidence>
<comment type="cofactor">
    <cofactor evidence="1">
        <name>FMN</name>
        <dbReference type="ChEBI" id="CHEBI:58210"/>
    </cofactor>
</comment>
<reference evidence="6 7" key="1">
    <citation type="journal article" date="2019" name="Int. J. Syst. Evol. Microbiol.">
        <title>The Global Catalogue of Microorganisms (GCM) 10K type strain sequencing project: providing services to taxonomists for standard genome sequencing and annotation.</title>
        <authorList>
            <consortium name="The Broad Institute Genomics Platform"/>
            <consortium name="The Broad Institute Genome Sequencing Center for Infectious Disease"/>
            <person name="Wu L."/>
            <person name="Ma J."/>
        </authorList>
    </citation>
    <scope>NUCLEOTIDE SEQUENCE [LARGE SCALE GENOMIC DNA]</scope>
    <source>
        <strain evidence="6 7">JCM 15974</strain>
    </source>
</reference>
<evidence type="ECO:0000313" key="6">
    <source>
        <dbReference type="EMBL" id="GAA0723903.1"/>
    </source>
</evidence>
<accession>A0ABN1IYK6</accession>
<dbReference type="Gene3D" id="2.30.110.10">
    <property type="entry name" value="Electron Transport, Fmn-binding Protein, Chain A"/>
    <property type="match status" value="1"/>
</dbReference>
<dbReference type="RefSeq" id="WP_343912901.1">
    <property type="nucleotide sequence ID" value="NZ_BAAAGE010000002.1"/>
</dbReference>
<dbReference type="PANTHER" id="PTHR33798:SF5">
    <property type="entry name" value="FLAVIN REDUCTASE LIKE DOMAIN-CONTAINING PROTEIN"/>
    <property type="match status" value="1"/>
</dbReference>
<dbReference type="InterPro" id="IPR012349">
    <property type="entry name" value="Split_barrel_FMN-bd"/>
</dbReference>
<gene>
    <name evidence="6" type="ORF">GCM10009430_27840</name>
</gene>
<comment type="similarity">
    <text evidence="4">Belongs to the flavoredoxin family.</text>
</comment>
<keyword evidence="7" id="KW-1185">Reference proteome</keyword>
<comment type="caution">
    <text evidence="6">The sequence shown here is derived from an EMBL/GenBank/DDBJ whole genome shotgun (WGS) entry which is preliminary data.</text>
</comment>
<evidence type="ECO:0000256" key="1">
    <source>
        <dbReference type="ARBA" id="ARBA00001917"/>
    </source>
</evidence>
<dbReference type="PANTHER" id="PTHR33798">
    <property type="entry name" value="FLAVOPROTEIN OXYGENASE"/>
    <property type="match status" value="1"/>
</dbReference>
<dbReference type="Pfam" id="PF01613">
    <property type="entry name" value="Flavin_Reduct"/>
    <property type="match status" value="1"/>
</dbReference>
<keyword evidence="2" id="KW-0285">Flavoprotein</keyword>
<name>A0ABN1IYK6_9FLAO</name>
<evidence type="ECO:0000256" key="2">
    <source>
        <dbReference type="ARBA" id="ARBA00022630"/>
    </source>
</evidence>
<sequence length="210" mass="23637">MHYTKEQIKTMERVKRLKIINAVSGIKPANLIGTISDDGVSNVAIFSSVVHLGSDPALMGFIMRPVGDVPRNTYDNILQNKCYTINHVHQSFVKNAHYTSAKLDSTESEFDRCGLTEEFINDFKAPFVKESNLKIGLRFVESIDIAINGTILMIGEIDHLILPEETFQHNDDLDLSSMDTVGISGLNSYYSLNKIEEFPYVRVSEMPDFN</sequence>
<organism evidence="6 7">
    <name type="scientific">Aquimarina litoralis</name>
    <dbReference type="NCBI Taxonomy" id="584605"/>
    <lineage>
        <taxon>Bacteria</taxon>
        <taxon>Pseudomonadati</taxon>
        <taxon>Bacteroidota</taxon>
        <taxon>Flavobacteriia</taxon>
        <taxon>Flavobacteriales</taxon>
        <taxon>Flavobacteriaceae</taxon>
        <taxon>Aquimarina</taxon>
    </lineage>
</organism>
<dbReference type="InterPro" id="IPR002563">
    <property type="entry name" value="Flavin_Rdtase-like_dom"/>
</dbReference>
<dbReference type="EMBL" id="BAAAGE010000002">
    <property type="protein sequence ID" value="GAA0723903.1"/>
    <property type="molecule type" value="Genomic_DNA"/>
</dbReference>
<keyword evidence="3" id="KW-0288">FMN</keyword>
<evidence type="ECO:0000259" key="5">
    <source>
        <dbReference type="Pfam" id="PF01613"/>
    </source>
</evidence>